<evidence type="ECO:0000313" key="9">
    <source>
        <dbReference type="Proteomes" id="UP000831607"/>
    </source>
</evidence>
<evidence type="ECO:0000256" key="3">
    <source>
        <dbReference type="ARBA" id="ARBA00022519"/>
    </source>
</evidence>
<feature type="transmembrane region" description="Helical" evidence="7">
    <location>
        <begin position="154"/>
        <end position="172"/>
    </location>
</feature>
<dbReference type="PANTHER" id="PTHR30462:SF3">
    <property type="entry name" value="INTERMEMBRANE TRANSPORT PROTEIN PQIA"/>
    <property type="match status" value="1"/>
</dbReference>
<feature type="transmembrane region" description="Helical" evidence="7">
    <location>
        <begin position="253"/>
        <end position="278"/>
    </location>
</feature>
<feature type="transmembrane region" description="Helical" evidence="7">
    <location>
        <begin position="124"/>
        <end position="142"/>
    </location>
</feature>
<name>A0ABY4AIU8_9BURK</name>
<keyword evidence="6 7" id="KW-0472">Membrane</keyword>
<dbReference type="EMBL" id="CP063982">
    <property type="protein sequence ID" value="UOD50094.1"/>
    <property type="molecule type" value="Genomic_DNA"/>
</dbReference>
<organism evidence="8 9">
    <name type="scientific">Orrella daihaiensis</name>
    <dbReference type="NCBI Taxonomy" id="2782176"/>
    <lineage>
        <taxon>Bacteria</taxon>
        <taxon>Pseudomonadati</taxon>
        <taxon>Pseudomonadota</taxon>
        <taxon>Betaproteobacteria</taxon>
        <taxon>Burkholderiales</taxon>
        <taxon>Alcaligenaceae</taxon>
        <taxon>Orrella</taxon>
    </lineage>
</organism>
<keyword evidence="4 7" id="KW-0812">Transmembrane</keyword>
<gene>
    <name evidence="8" type="ORF">DHf2319_11730</name>
</gene>
<feature type="transmembrane region" description="Helical" evidence="7">
    <location>
        <begin position="330"/>
        <end position="349"/>
    </location>
</feature>
<feature type="transmembrane region" description="Helical" evidence="7">
    <location>
        <begin position="31"/>
        <end position="55"/>
    </location>
</feature>
<evidence type="ECO:0000256" key="7">
    <source>
        <dbReference type="SAM" id="Phobius"/>
    </source>
</evidence>
<keyword evidence="5 7" id="KW-1133">Transmembrane helix</keyword>
<evidence type="ECO:0000313" key="8">
    <source>
        <dbReference type="EMBL" id="UOD50094.1"/>
    </source>
</evidence>
<feature type="transmembrane region" description="Helical" evidence="7">
    <location>
        <begin position="206"/>
        <end position="226"/>
    </location>
</feature>
<feature type="transmembrane region" description="Helical" evidence="7">
    <location>
        <begin position="299"/>
        <end position="318"/>
    </location>
</feature>
<evidence type="ECO:0000256" key="6">
    <source>
        <dbReference type="ARBA" id="ARBA00023136"/>
    </source>
</evidence>
<evidence type="ECO:0000256" key="2">
    <source>
        <dbReference type="ARBA" id="ARBA00022475"/>
    </source>
</evidence>
<protein>
    <submittedName>
        <fullName evidence="8">Paraquat-inducible protein A</fullName>
    </submittedName>
</protein>
<keyword evidence="9" id="KW-1185">Reference proteome</keyword>
<keyword evidence="2" id="KW-1003">Cell membrane</keyword>
<dbReference type="Pfam" id="PF04403">
    <property type="entry name" value="PqiA"/>
    <property type="match status" value="2"/>
</dbReference>
<reference evidence="8 9" key="1">
    <citation type="submission" date="2020-11" db="EMBL/GenBank/DDBJ databases">
        <title>Algicoccus daihaiensis sp.nov., isolated from Daihai Lake in Inner Mongolia.</title>
        <authorList>
            <person name="Kai J."/>
        </authorList>
    </citation>
    <scope>NUCLEOTIDE SEQUENCE [LARGE SCALE GENOMIC DNA]</scope>
    <source>
        <strain evidence="9">f23</strain>
    </source>
</reference>
<keyword evidence="3" id="KW-0997">Cell inner membrane</keyword>
<evidence type="ECO:0000256" key="5">
    <source>
        <dbReference type="ARBA" id="ARBA00022989"/>
    </source>
</evidence>
<proteinExistence type="predicted"/>
<dbReference type="InterPro" id="IPR051800">
    <property type="entry name" value="PqiA-PqiB_transport"/>
</dbReference>
<dbReference type="Proteomes" id="UP000831607">
    <property type="component" value="Chromosome"/>
</dbReference>
<sequence length="385" mass="41205">MRVPVQKDHVALCRRCDTVLETHASLGPDGWCALALTALITFALANLYPIGTLLFQGSGQSATFLHTVIVAWEAGYPWVAVLTGATGFALPALHITLLLWLLIPLSFGRVAPAFERVADLIDRITPWSMVPVFLLGALVAIVKLVDLATLKLGVGLYATVVTAVLLTGLARLNGQKLRNMAQDSGLNVANAHAHPPPSPKLINRTWALLVTACILYIPANLLPIMYVDAINGSSGHTIMGGVIELWHGGAWDIALVVFIASVFVPTLKLFALGVLVWLTQKRSSLNLKARTRIYGMVEFIGQWSMLDVFVVILLAALGKFGALLDISPGAGAAAFGGVVVLTMIAAMGFDPRLAWRIAGHRRHLSPAEKADTNDIQTHTGMVSHG</sequence>
<accession>A0ABY4AIU8</accession>
<comment type="subcellular location">
    <subcellularLocation>
        <location evidence="1">Cell inner membrane</location>
    </subcellularLocation>
</comment>
<dbReference type="PANTHER" id="PTHR30462">
    <property type="entry name" value="INTERMEMBRANE TRANSPORT PROTEIN PQIB-RELATED"/>
    <property type="match status" value="1"/>
</dbReference>
<evidence type="ECO:0000256" key="4">
    <source>
        <dbReference type="ARBA" id="ARBA00022692"/>
    </source>
</evidence>
<dbReference type="InterPro" id="IPR007498">
    <property type="entry name" value="PqiA-like"/>
</dbReference>
<dbReference type="RefSeq" id="WP_243478491.1">
    <property type="nucleotide sequence ID" value="NZ_CP063982.1"/>
</dbReference>
<feature type="transmembrane region" description="Helical" evidence="7">
    <location>
        <begin position="75"/>
        <end position="103"/>
    </location>
</feature>
<evidence type="ECO:0000256" key="1">
    <source>
        <dbReference type="ARBA" id="ARBA00004533"/>
    </source>
</evidence>